<reference evidence="9 10" key="1">
    <citation type="submission" date="2015-07" db="EMBL/GenBank/DDBJ databases">
        <title>Complete genome sequence of Mycobacterium goodii X7B, a facultative thermophilic biodesulfurizing bacterium.</title>
        <authorList>
            <person name="Yu B."/>
            <person name="Li F."/>
            <person name="Xu P."/>
        </authorList>
    </citation>
    <scope>NUCLEOTIDE SEQUENCE [LARGE SCALE GENOMIC DNA]</scope>
    <source>
        <strain evidence="9 10">X7B</strain>
    </source>
</reference>
<keyword evidence="5 6" id="KW-0804">Transcription</keyword>
<evidence type="ECO:0000313" key="9">
    <source>
        <dbReference type="EMBL" id="AKS36034.1"/>
    </source>
</evidence>
<dbReference type="OrthoDB" id="9797134at2"/>
<evidence type="ECO:0000259" key="8">
    <source>
        <dbReference type="Pfam" id="PF08281"/>
    </source>
</evidence>
<evidence type="ECO:0000256" key="4">
    <source>
        <dbReference type="ARBA" id="ARBA00023125"/>
    </source>
</evidence>
<dbReference type="STRING" id="134601.AFA91_02725"/>
<gene>
    <name evidence="9" type="ORF">AFA91_02725</name>
</gene>
<sequence>MRVEYVNRSATSARDATEFIAAALPCIEAIERGARRLTANQFDAEDLVQETLLNAYNGFHTFEGGTNMQAWLFRIMRNTWISGYRSRQRNPVELLCEDFTDAQLSAGMRLTSTAPRSAENEVLAHLPDDAIADALRALPHANRMVVYYADVQGYAYREIASLMGTPVGTVMSRLARGRARLRTLLADVAEERGLTDRHAAVPAGRARYPLL</sequence>
<organism evidence="9 10">
    <name type="scientific">Mycolicibacterium goodii</name>
    <name type="common">Mycobacterium goodii</name>
    <dbReference type="NCBI Taxonomy" id="134601"/>
    <lineage>
        <taxon>Bacteria</taxon>
        <taxon>Bacillati</taxon>
        <taxon>Actinomycetota</taxon>
        <taxon>Actinomycetes</taxon>
        <taxon>Mycobacteriales</taxon>
        <taxon>Mycobacteriaceae</taxon>
        <taxon>Mycolicibacterium</taxon>
    </lineage>
</organism>
<dbReference type="PATRIC" id="fig|134601.6.peg.564"/>
<dbReference type="GO" id="GO:0006950">
    <property type="term" value="P:response to stress"/>
    <property type="evidence" value="ECO:0007669"/>
    <property type="project" value="UniProtKB-ARBA"/>
</dbReference>
<dbReference type="EMBL" id="CP012150">
    <property type="protein sequence ID" value="AKS36034.1"/>
    <property type="molecule type" value="Genomic_DNA"/>
</dbReference>
<protein>
    <recommendedName>
        <fullName evidence="6">RNA polymerase sigma factor</fullName>
    </recommendedName>
</protein>
<dbReference type="PANTHER" id="PTHR43133:SF59">
    <property type="entry name" value="ECF RNA POLYMERASE SIGMA FACTOR SIGR"/>
    <property type="match status" value="1"/>
</dbReference>
<dbReference type="InterPro" id="IPR013325">
    <property type="entry name" value="RNA_pol_sigma_r2"/>
</dbReference>
<evidence type="ECO:0000256" key="3">
    <source>
        <dbReference type="ARBA" id="ARBA00023082"/>
    </source>
</evidence>
<dbReference type="Pfam" id="PF08281">
    <property type="entry name" value="Sigma70_r4_2"/>
    <property type="match status" value="1"/>
</dbReference>
<dbReference type="InterPro" id="IPR014284">
    <property type="entry name" value="RNA_pol_sigma-70_dom"/>
</dbReference>
<dbReference type="NCBIfam" id="TIGR02937">
    <property type="entry name" value="sigma70-ECF"/>
    <property type="match status" value="1"/>
</dbReference>
<keyword evidence="4 6" id="KW-0238">DNA-binding</keyword>
<dbReference type="GO" id="GO:0006352">
    <property type="term" value="P:DNA-templated transcription initiation"/>
    <property type="evidence" value="ECO:0007669"/>
    <property type="project" value="InterPro"/>
</dbReference>
<dbReference type="GO" id="GO:0016987">
    <property type="term" value="F:sigma factor activity"/>
    <property type="evidence" value="ECO:0007669"/>
    <property type="project" value="UniProtKB-KW"/>
</dbReference>
<feature type="domain" description="RNA polymerase sigma-70 region 2" evidence="7">
    <location>
        <begin position="32"/>
        <end position="89"/>
    </location>
</feature>
<keyword evidence="2 6" id="KW-0805">Transcription regulation</keyword>
<dbReference type="Proteomes" id="UP000062255">
    <property type="component" value="Chromosome"/>
</dbReference>
<dbReference type="GO" id="GO:0003677">
    <property type="term" value="F:DNA binding"/>
    <property type="evidence" value="ECO:0007669"/>
    <property type="project" value="UniProtKB-KW"/>
</dbReference>
<dbReference type="Gene3D" id="1.10.1740.10">
    <property type="match status" value="1"/>
</dbReference>
<dbReference type="Gene3D" id="1.10.10.10">
    <property type="entry name" value="Winged helix-like DNA-binding domain superfamily/Winged helix DNA-binding domain"/>
    <property type="match status" value="1"/>
</dbReference>
<dbReference type="InterPro" id="IPR036388">
    <property type="entry name" value="WH-like_DNA-bd_sf"/>
</dbReference>
<dbReference type="PANTHER" id="PTHR43133">
    <property type="entry name" value="RNA POLYMERASE ECF-TYPE SIGMA FACTO"/>
    <property type="match status" value="1"/>
</dbReference>
<evidence type="ECO:0000313" key="10">
    <source>
        <dbReference type="Proteomes" id="UP000062255"/>
    </source>
</evidence>
<dbReference type="Pfam" id="PF04542">
    <property type="entry name" value="Sigma70_r2"/>
    <property type="match status" value="1"/>
</dbReference>
<dbReference type="SUPFAM" id="SSF88659">
    <property type="entry name" value="Sigma3 and sigma4 domains of RNA polymerase sigma factors"/>
    <property type="match status" value="1"/>
</dbReference>
<accession>A0A0K0XF42</accession>
<comment type="similarity">
    <text evidence="1 6">Belongs to the sigma-70 factor family. ECF subfamily.</text>
</comment>
<proteinExistence type="inferred from homology"/>
<dbReference type="KEGG" id="mgo:AFA91_02725"/>
<dbReference type="InterPro" id="IPR007627">
    <property type="entry name" value="RNA_pol_sigma70_r2"/>
</dbReference>
<evidence type="ECO:0000256" key="6">
    <source>
        <dbReference type="RuleBase" id="RU000716"/>
    </source>
</evidence>
<dbReference type="SUPFAM" id="SSF88946">
    <property type="entry name" value="Sigma2 domain of RNA polymerase sigma factors"/>
    <property type="match status" value="1"/>
</dbReference>
<evidence type="ECO:0000256" key="2">
    <source>
        <dbReference type="ARBA" id="ARBA00023015"/>
    </source>
</evidence>
<dbReference type="InterPro" id="IPR039425">
    <property type="entry name" value="RNA_pol_sigma-70-like"/>
</dbReference>
<name>A0A0K0XF42_MYCGD</name>
<dbReference type="PROSITE" id="PS01063">
    <property type="entry name" value="SIGMA70_ECF"/>
    <property type="match status" value="1"/>
</dbReference>
<dbReference type="InterPro" id="IPR013249">
    <property type="entry name" value="RNA_pol_sigma70_r4_t2"/>
</dbReference>
<dbReference type="RefSeq" id="WP_049748475.1">
    <property type="nucleotide sequence ID" value="NZ_CP012150.1"/>
</dbReference>
<keyword evidence="3 6" id="KW-0731">Sigma factor</keyword>
<dbReference type="AlphaFoldDB" id="A0A0K0XF42"/>
<dbReference type="InterPro" id="IPR000838">
    <property type="entry name" value="RNA_pol_sigma70_ECF_CS"/>
</dbReference>
<evidence type="ECO:0000259" key="7">
    <source>
        <dbReference type="Pfam" id="PF04542"/>
    </source>
</evidence>
<feature type="domain" description="RNA polymerase sigma factor 70 region 4 type 2" evidence="8">
    <location>
        <begin position="129"/>
        <end position="181"/>
    </location>
</feature>
<evidence type="ECO:0000256" key="1">
    <source>
        <dbReference type="ARBA" id="ARBA00010641"/>
    </source>
</evidence>
<dbReference type="InterPro" id="IPR013324">
    <property type="entry name" value="RNA_pol_sigma_r3/r4-like"/>
</dbReference>
<evidence type="ECO:0000256" key="5">
    <source>
        <dbReference type="ARBA" id="ARBA00023163"/>
    </source>
</evidence>